<evidence type="ECO:0008006" key="17">
    <source>
        <dbReference type="Google" id="ProtNLM"/>
    </source>
</evidence>
<sequence>MPGIAQTTALFLALLLSNDVHAQGATTAVPTTAGATTAAPTTAGATTVAPTTAGVTTAAPTTVAPTTAAPPPPTAAPTTPAPTTVPAPPPTPAPTECQDKHISCSNWAKNGYCRTNPGYMLNNCKLSCNACVGKTVKASFKLTNKIYNTKLADPRSAEFAALKLEVETSVTEDLKKTLAGKFIRYRIDNFKSGSGSVIVNGEVTIIEENQNSADDAVFQALKSSAVPGLDALTAKVGGSLCSTGFMDVNNQCLMFISRKLSWATAKADCERLNSRLVVPTDLGKLKSYIQNKNLHGEQYWVGASDQSPASSGTYEWLDGSGTDVDSGSWYPGFPTTSAAGVHPGQSCVKLYPSTNTEKCLIAAFDTNCDGTNTYRYICEDP</sequence>
<organism evidence="15 16">
    <name type="scientific">Meganyctiphanes norvegica</name>
    <name type="common">Northern krill</name>
    <name type="synonym">Thysanopoda norvegica</name>
    <dbReference type="NCBI Taxonomy" id="48144"/>
    <lineage>
        <taxon>Eukaryota</taxon>
        <taxon>Metazoa</taxon>
        <taxon>Ecdysozoa</taxon>
        <taxon>Arthropoda</taxon>
        <taxon>Crustacea</taxon>
        <taxon>Multicrustacea</taxon>
        <taxon>Malacostraca</taxon>
        <taxon>Eumalacostraca</taxon>
        <taxon>Eucarida</taxon>
        <taxon>Euphausiacea</taxon>
        <taxon>Euphausiidae</taxon>
        <taxon>Meganyctiphanes</taxon>
    </lineage>
</organism>
<dbReference type="PANTHER" id="PTHR24037:SF11">
    <property type="entry name" value="MUCIN-2-LIKE"/>
    <property type="match status" value="1"/>
</dbReference>
<dbReference type="Proteomes" id="UP001497623">
    <property type="component" value="Unassembled WGS sequence"/>
</dbReference>
<gene>
    <name evidence="15" type="ORF">MNOR_LOCUS23028</name>
</gene>
<evidence type="ECO:0000313" key="15">
    <source>
        <dbReference type="EMBL" id="CAL4122306.1"/>
    </source>
</evidence>
<evidence type="ECO:0000256" key="3">
    <source>
        <dbReference type="ARBA" id="ARBA00022536"/>
    </source>
</evidence>
<keyword evidence="6" id="KW-0472">Membrane</keyword>
<evidence type="ECO:0000256" key="9">
    <source>
        <dbReference type="PROSITE-ProRule" id="PRU01005"/>
    </source>
</evidence>
<keyword evidence="7 9" id="KW-1015">Disulfide bond</keyword>
<dbReference type="AlphaFoldDB" id="A0AAV2REB2"/>
<evidence type="ECO:0000256" key="6">
    <source>
        <dbReference type="ARBA" id="ARBA00023136"/>
    </source>
</evidence>
<comment type="caution">
    <text evidence="15">The sequence shown here is derived from an EMBL/GenBank/DDBJ whole genome shotgun (WGS) entry which is preliminary data.</text>
</comment>
<evidence type="ECO:0000259" key="13">
    <source>
        <dbReference type="PROSITE" id="PS50041"/>
    </source>
</evidence>
<evidence type="ECO:0000256" key="1">
    <source>
        <dbReference type="ARBA" id="ARBA00004236"/>
    </source>
</evidence>
<dbReference type="PROSITE" id="PS50024">
    <property type="entry name" value="SEA"/>
    <property type="match status" value="1"/>
</dbReference>
<evidence type="ECO:0000259" key="12">
    <source>
        <dbReference type="PROSITE" id="PS50024"/>
    </source>
</evidence>
<evidence type="ECO:0000256" key="4">
    <source>
        <dbReference type="ARBA" id="ARBA00022729"/>
    </source>
</evidence>
<comment type="caution">
    <text evidence="9">Lacks conserved residue(s) required for the propagation of feature annotation.</text>
</comment>
<feature type="domain" description="SEA" evidence="12">
    <location>
        <begin position="132"/>
        <end position="247"/>
    </location>
</feature>
<dbReference type="InterPro" id="IPR001304">
    <property type="entry name" value="C-type_lectin-like"/>
</dbReference>
<dbReference type="Gene3D" id="1.10.10.1940">
    <property type="match status" value="1"/>
</dbReference>
<dbReference type="CDD" id="cd00037">
    <property type="entry name" value="CLECT"/>
    <property type="match status" value="1"/>
</dbReference>
<dbReference type="PANTHER" id="PTHR24037">
    <property type="entry name" value="HEART DEVELOPMENT PROTEIN WITH EGF-LIKE DOMAINS 1"/>
    <property type="match status" value="1"/>
</dbReference>
<dbReference type="SMART" id="SM00034">
    <property type="entry name" value="CLECT"/>
    <property type="match status" value="1"/>
</dbReference>
<evidence type="ECO:0000256" key="7">
    <source>
        <dbReference type="ARBA" id="ARBA00023157"/>
    </source>
</evidence>
<reference evidence="15 16" key="1">
    <citation type="submission" date="2024-05" db="EMBL/GenBank/DDBJ databases">
        <authorList>
            <person name="Wallberg A."/>
        </authorList>
    </citation>
    <scope>NUCLEOTIDE SEQUENCE [LARGE SCALE GENOMIC DNA]</scope>
</reference>
<dbReference type="Pfam" id="PF00059">
    <property type="entry name" value="Lectin_C"/>
    <property type="match status" value="1"/>
</dbReference>
<dbReference type="InterPro" id="IPR016186">
    <property type="entry name" value="C-type_lectin-like/link_sf"/>
</dbReference>
<name>A0AAV2REB2_MEGNR</name>
<keyword evidence="8" id="KW-0325">Glycoprotein</keyword>
<evidence type="ECO:0000256" key="11">
    <source>
        <dbReference type="SAM" id="SignalP"/>
    </source>
</evidence>
<keyword evidence="2" id="KW-1003">Cell membrane</keyword>
<comment type="subcellular location">
    <subcellularLocation>
        <location evidence="1">Cell membrane</location>
    </subcellularLocation>
</comment>
<feature type="signal peptide" evidence="11">
    <location>
        <begin position="1"/>
        <end position="22"/>
    </location>
</feature>
<feature type="region of interest" description="Disordered" evidence="10">
    <location>
        <begin position="62"/>
        <end position="97"/>
    </location>
</feature>
<evidence type="ECO:0000256" key="2">
    <source>
        <dbReference type="ARBA" id="ARBA00022475"/>
    </source>
</evidence>
<keyword evidence="5" id="KW-0677">Repeat</keyword>
<accession>A0AAV2REB2</accession>
<dbReference type="SMART" id="SM00254">
    <property type="entry name" value="ShKT"/>
    <property type="match status" value="1"/>
</dbReference>
<keyword evidence="16" id="KW-1185">Reference proteome</keyword>
<feature type="domain" description="ShKT" evidence="14">
    <location>
        <begin position="97"/>
        <end position="131"/>
    </location>
</feature>
<dbReference type="EMBL" id="CAXKWB010019891">
    <property type="protein sequence ID" value="CAL4122306.1"/>
    <property type="molecule type" value="Genomic_DNA"/>
</dbReference>
<keyword evidence="3" id="KW-0245">EGF-like domain</keyword>
<dbReference type="InterPro" id="IPR036364">
    <property type="entry name" value="SEA_dom_sf"/>
</dbReference>
<dbReference type="Gene3D" id="3.10.100.10">
    <property type="entry name" value="Mannose-Binding Protein A, subunit A"/>
    <property type="match status" value="1"/>
</dbReference>
<feature type="compositionally biased region" description="Pro residues" evidence="10">
    <location>
        <begin position="68"/>
        <end position="93"/>
    </location>
</feature>
<protein>
    <recommendedName>
        <fullName evidence="17">C-type lectin domain-containing protein</fullName>
    </recommendedName>
</protein>
<dbReference type="GO" id="GO:0005886">
    <property type="term" value="C:plasma membrane"/>
    <property type="evidence" value="ECO:0007669"/>
    <property type="project" value="UniProtKB-SubCell"/>
</dbReference>
<evidence type="ECO:0000256" key="5">
    <source>
        <dbReference type="ARBA" id="ARBA00022737"/>
    </source>
</evidence>
<feature type="disulfide bond" evidence="9">
    <location>
        <begin position="97"/>
        <end position="131"/>
    </location>
</feature>
<evidence type="ECO:0000256" key="8">
    <source>
        <dbReference type="ARBA" id="ARBA00023180"/>
    </source>
</evidence>
<evidence type="ECO:0000256" key="10">
    <source>
        <dbReference type="SAM" id="MobiDB-lite"/>
    </source>
</evidence>
<dbReference type="InterPro" id="IPR003582">
    <property type="entry name" value="ShKT_dom"/>
</dbReference>
<feature type="domain" description="C-type lectin" evidence="13">
    <location>
        <begin position="248"/>
        <end position="359"/>
    </location>
</feature>
<feature type="chain" id="PRO_5043315363" description="C-type lectin domain-containing protein" evidence="11">
    <location>
        <begin position="23"/>
        <end position="381"/>
    </location>
</feature>
<keyword evidence="4 11" id="KW-0732">Signal</keyword>
<evidence type="ECO:0000313" key="16">
    <source>
        <dbReference type="Proteomes" id="UP001497623"/>
    </source>
</evidence>
<dbReference type="Gene3D" id="3.30.70.960">
    <property type="entry name" value="SEA domain"/>
    <property type="match status" value="1"/>
</dbReference>
<evidence type="ECO:0000259" key="14">
    <source>
        <dbReference type="PROSITE" id="PS51670"/>
    </source>
</evidence>
<dbReference type="Pfam" id="PF01390">
    <property type="entry name" value="SEA"/>
    <property type="match status" value="1"/>
</dbReference>
<dbReference type="InterPro" id="IPR016187">
    <property type="entry name" value="CTDL_fold"/>
</dbReference>
<dbReference type="PROSITE" id="PS51670">
    <property type="entry name" value="SHKT"/>
    <property type="match status" value="1"/>
</dbReference>
<dbReference type="Pfam" id="PF01549">
    <property type="entry name" value="ShK"/>
    <property type="match status" value="1"/>
</dbReference>
<proteinExistence type="predicted"/>
<dbReference type="SUPFAM" id="SSF82671">
    <property type="entry name" value="SEA domain"/>
    <property type="match status" value="1"/>
</dbReference>
<dbReference type="InterPro" id="IPR000082">
    <property type="entry name" value="SEA_dom"/>
</dbReference>
<dbReference type="PROSITE" id="PS50041">
    <property type="entry name" value="C_TYPE_LECTIN_2"/>
    <property type="match status" value="1"/>
</dbReference>
<dbReference type="SUPFAM" id="SSF56436">
    <property type="entry name" value="C-type lectin-like"/>
    <property type="match status" value="1"/>
</dbReference>